<dbReference type="InterPro" id="IPR012944">
    <property type="entry name" value="SusD_RagB_dom"/>
</dbReference>
<comment type="caution">
    <text evidence="8">The sequence shown here is derived from an EMBL/GenBank/DDBJ whole genome shotgun (WGS) entry which is preliminary data.</text>
</comment>
<dbReference type="Pfam" id="PF07980">
    <property type="entry name" value="SusD_RagB"/>
    <property type="match status" value="1"/>
</dbReference>
<evidence type="ECO:0000256" key="4">
    <source>
        <dbReference type="ARBA" id="ARBA00023136"/>
    </source>
</evidence>
<evidence type="ECO:0000259" key="6">
    <source>
        <dbReference type="Pfam" id="PF07980"/>
    </source>
</evidence>
<organism evidence="8 9">
    <name type="scientific">Candidatus Ordinivivax streblomastigis</name>
    <dbReference type="NCBI Taxonomy" id="2540710"/>
    <lineage>
        <taxon>Bacteria</taxon>
        <taxon>Pseudomonadati</taxon>
        <taxon>Bacteroidota</taxon>
        <taxon>Bacteroidia</taxon>
        <taxon>Bacteroidales</taxon>
        <taxon>Candidatus Ordinivivax</taxon>
    </lineage>
</organism>
<dbReference type="AlphaFoldDB" id="A0A5M8NU36"/>
<reference evidence="8 9" key="1">
    <citation type="submission" date="2019-03" db="EMBL/GenBank/DDBJ databases">
        <title>Single cell metagenomics reveals metabolic interactions within the superorganism composed of flagellate Streblomastix strix and complex community of Bacteroidetes bacteria on its surface.</title>
        <authorList>
            <person name="Treitli S.C."/>
            <person name="Kolisko M."/>
            <person name="Husnik F."/>
            <person name="Keeling P."/>
            <person name="Hampl V."/>
        </authorList>
    </citation>
    <scope>NUCLEOTIDE SEQUENCE [LARGE SCALE GENOMIC DNA]</scope>
    <source>
        <strain evidence="8">St1</strain>
    </source>
</reference>
<dbReference type="SUPFAM" id="SSF48452">
    <property type="entry name" value="TPR-like"/>
    <property type="match status" value="1"/>
</dbReference>
<keyword evidence="5" id="KW-0998">Cell outer membrane</keyword>
<sequence length="673" mass="74770">MKKIKYISYWLFSCTILVLLTGCEDFLNRTPLSAGTEAIFFNSPSQFAQAANNLYQLGSWSGINVDGGTDISGLGSNGGGSAPESSGNWSSPYTNIRPCNILLQKAAEYTGAQEEIAASVGTARFFRAWQHFSLLQRFGGVPIADHVFDLSDPVVRGPRNSRYEVTKFIIDDLRTAIPLLPKEKDIATADKGKVSMEIAKAFLSRVLLYEATWEKYVIGFEYDLDGDGTQIGAGTAKPAGYPSITEMFTEAKQWSGEVITEAEAGTFALWNLCDSLSYYYVFSIDEKGGNWSNFRNLGKATNKEFLFSIKYDYDVKKGGYNLAHTIGSNQLSQMSAYMGELYLCQNGLPIHVSNSATRPANATASDNPQFLGLSTFIGEYRNRDYRFIGTVIPPDRTSWCSKDSYGTQNKGLPQPYPTPVYPQVPYNPNDPAFSSKDAIYNPNLLSGGTHSGYRSRKFMPEGANRTDNQESPDYPLIRLAEVYLNYAEATVELGNGVISNTDLDRSINKLRDRAGVAHLTNELIAGKWDCGWWDHETNKTISKQMNMLDEIRRERTVELYAEGFRQNDLKRWGIAHFALTGQKLGRYVLNTAYTTEIANDATFHGQPCYQPDAHPLTRGVYDESAGVSPSDPDYGRSIATLADNLLYAKRDYLSAIPLAQIRLNLALTQNPGW</sequence>
<evidence type="ECO:0000313" key="8">
    <source>
        <dbReference type="EMBL" id="KAA6300270.1"/>
    </source>
</evidence>
<dbReference type="Proteomes" id="UP000324575">
    <property type="component" value="Unassembled WGS sequence"/>
</dbReference>
<evidence type="ECO:0000313" key="9">
    <source>
        <dbReference type="Proteomes" id="UP000324575"/>
    </source>
</evidence>
<feature type="domain" description="RagB/SusD" evidence="6">
    <location>
        <begin position="329"/>
        <end position="673"/>
    </location>
</feature>
<comment type="similarity">
    <text evidence="2">Belongs to the SusD family.</text>
</comment>
<dbReference type="Pfam" id="PF14322">
    <property type="entry name" value="SusD-like_3"/>
    <property type="match status" value="1"/>
</dbReference>
<accession>A0A5M8NU36</accession>
<evidence type="ECO:0000259" key="7">
    <source>
        <dbReference type="Pfam" id="PF14322"/>
    </source>
</evidence>
<feature type="domain" description="SusD-like N-terminal" evidence="7">
    <location>
        <begin position="88"/>
        <end position="208"/>
    </location>
</feature>
<protein>
    <submittedName>
        <fullName evidence="8">RagB/SusD family nutrient uptake outer membrane protein</fullName>
    </submittedName>
</protein>
<proteinExistence type="inferred from homology"/>
<dbReference type="GO" id="GO:0009279">
    <property type="term" value="C:cell outer membrane"/>
    <property type="evidence" value="ECO:0007669"/>
    <property type="project" value="UniProtKB-SubCell"/>
</dbReference>
<keyword evidence="4" id="KW-0472">Membrane</keyword>
<dbReference type="PROSITE" id="PS51257">
    <property type="entry name" value="PROKAR_LIPOPROTEIN"/>
    <property type="match status" value="1"/>
</dbReference>
<dbReference type="InterPro" id="IPR011990">
    <property type="entry name" value="TPR-like_helical_dom_sf"/>
</dbReference>
<dbReference type="InterPro" id="IPR033985">
    <property type="entry name" value="SusD-like_N"/>
</dbReference>
<evidence type="ECO:0000256" key="1">
    <source>
        <dbReference type="ARBA" id="ARBA00004442"/>
    </source>
</evidence>
<dbReference type="EMBL" id="SNRX01000108">
    <property type="protein sequence ID" value="KAA6300270.1"/>
    <property type="molecule type" value="Genomic_DNA"/>
</dbReference>
<gene>
    <name evidence="8" type="ORF">EZS26_003589</name>
</gene>
<evidence type="ECO:0000256" key="5">
    <source>
        <dbReference type="ARBA" id="ARBA00023237"/>
    </source>
</evidence>
<evidence type="ECO:0000256" key="3">
    <source>
        <dbReference type="ARBA" id="ARBA00022729"/>
    </source>
</evidence>
<dbReference type="Gene3D" id="1.25.40.390">
    <property type="match status" value="1"/>
</dbReference>
<name>A0A5M8NU36_9BACT</name>
<comment type="subcellular location">
    <subcellularLocation>
        <location evidence="1">Cell outer membrane</location>
    </subcellularLocation>
</comment>
<evidence type="ECO:0000256" key="2">
    <source>
        <dbReference type="ARBA" id="ARBA00006275"/>
    </source>
</evidence>
<keyword evidence="3" id="KW-0732">Signal</keyword>